<protein>
    <submittedName>
        <fullName evidence="2">DUF2945 domain-containing protein</fullName>
    </submittedName>
</protein>
<dbReference type="EMBL" id="JAGYHF010000012">
    <property type="protein sequence ID" value="MBS4080901.1"/>
    <property type="molecule type" value="Genomic_DNA"/>
</dbReference>
<sequence>MSTSFKVGDAVRWNSEAGEIRGTVVKVHTRDVEFMGRHRPASKEEPQYEVKSAKTGHLAMHHAAALQVNHSVSHPIK</sequence>
<reference evidence="2 3" key="1">
    <citation type="submission" date="2021-04" db="EMBL/GenBank/DDBJ databases">
        <title>Pseudomonas rustica sp. nov. isolated from raw milk.</title>
        <authorList>
            <person name="Fiedler G."/>
            <person name="Gieschler S."/>
            <person name="Kabisch J."/>
            <person name="Grimmler C."/>
            <person name="Brinks E."/>
            <person name="Wagner N."/>
            <person name="Hetzer B."/>
            <person name="Franz C.M.A.P."/>
            <person name="Boehnlein C."/>
        </authorList>
    </citation>
    <scope>NUCLEOTIDE SEQUENCE [LARGE SCALE GENOMIC DNA]</scope>
    <source>
        <strain evidence="2 3">MBT-4</strain>
    </source>
</reference>
<accession>A0ABS5N3W8</accession>
<dbReference type="InterPro" id="IPR021331">
    <property type="entry name" value="Hva1_TUDOR"/>
</dbReference>
<dbReference type="RefSeq" id="WP_212545853.1">
    <property type="nucleotide sequence ID" value="NZ_JAGYHF010000012.1"/>
</dbReference>
<evidence type="ECO:0000259" key="1">
    <source>
        <dbReference type="Pfam" id="PF11160"/>
    </source>
</evidence>
<evidence type="ECO:0000313" key="3">
    <source>
        <dbReference type="Proteomes" id="UP000676035"/>
    </source>
</evidence>
<organism evidence="2 3">
    <name type="scientific">Pseudomonas rustica</name>
    <dbReference type="NCBI Taxonomy" id="2827099"/>
    <lineage>
        <taxon>Bacteria</taxon>
        <taxon>Pseudomonadati</taxon>
        <taxon>Pseudomonadota</taxon>
        <taxon>Gammaproteobacteria</taxon>
        <taxon>Pseudomonadales</taxon>
        <taxon>Pseudomonadaceae</taxon>
        <taxon>Pseudomonas</taxon>
    </lineage>
</organism>
<dbReference type="Gene3D" id="2.30.30.1060">
    <property type="match status" value="1"/>
</dbReference>
<name>A0ABS5N3W8_9PSED</name>
<proteinExistence type="predicted"/>
<gene>
    <name evidence="2" type="ORF">KFS80_21670</name>
</gene>
<comment type="caution">
    <text evidence="2">The sequence shown here is derived from an EMBL/GenBank/DDBJ whole genome shotgun (WGS) entry which is preliminary data.</text>
</comment>
<dbReference type="Pfam" id="PF11160">
    <property type="entry name" value="Hva1_TUDOR"/>
    <property type="match status" value="1"/>
</dbReference>
<feature type="domain" description="Hypervirulence associated protein TUDOR" evidence="1">
    <location>
        <begin position="8"/>
        <end position="66"/>
    </location>
</feature>
<keyword evidence="3" id="KW-1185">Reference proteome</keyword>
<evidence type="ECO:0000313" key="2">
    <source>
        <dbReference type="EMBL" id="MBS4080901.1"/>
    </source>
</evidence>
<dbReference type="Proteomes" id="UP000676035">
    <property type="component" value="Unassembled WGS sequence"/>
</dbReference>